<evidence type="ECO:0000256" key="4">
    <source>
        <dbReference type="ARBA" id="ARBA00022649"/>
    </source>
</evidence>
<dbReference type="GO" id="GO:0006276">
    <property type="term" value="P:plasmid maintenance"/>
    <property type="evidence" value="ECO:0007669"/>
    <property type="project" value="InterPro"/>
</dbReference>
<dbReference type="InterPro" id="IPR011067">
    <property type="entry name" value="Plasmid_toxin/cell-grow_inhib"/>
</dbReference>
<evidence type="ECO:0000313" key="10">
    <source>
        <dbReference type="Proteomes" id="UP000302163"/>
    </source>
</evidence>
<evidence type="ECO:0000256" key="3">
    <source>
        <dbReference type="ARBA" id="ARBA00022491"/>
    </source>
</evidence>
<gene>
    <name evidence="9" type="ORF">FEM41_08270</name>
</gene>
<dbReference type="GO" id="GO:0008657">
    <property type="term" value="F:DNA topoisomerase type II (double strand cut, ATP-hydrolyzing) inhibitor activity"/>
    <property type="evidence" value="ECO:0007669"/>
    <property type="project" value="InterPro"/>
</dbReference>
<comment type="similarity">
    <text evidence="1">Belongs to the CcdB toxin family.</text>
</comment>
<dbReference type="InterPro" id="IPR002712">
    <property type="entry name" value="CcdB"/>
</dbReference>
<dbReference type="KEGG" id="izh:FEM41_08270"/>
<evidence type="ECO:0000313" key="9">
    <source>
        <dbReference type="EMBL" id="QCT19651.1"/>
    </source>
</evidence>
<evidence type="ECO:0000256" key="1">
    <source>
        <dbReference type="ARBA" id="ARBA00005230"/>
    </source>
</evidence>
<proteinExistence type="inferred from homology"/>
<evidence type="ECO:0000256" key="6">
    <source>
        <dbReference type="ARBA" id="ARBA00023163"/>
    </source>
</evidence>
<organism evidence="9 10">
    <name type="scientific">Jejubacter calystegiae</name>
    <dbReference type="NCBI Taxonomy" id="2579935"/>
    <lineage>
        <taxon>Bacteria</taxon>
        <taxon>Pseudomonadati</taxon>
        <taxon>Pseudomonadota</taxon>
        <taxon>Gammaproteobacteria</taxon>
        <taxon>Enterobacterales</taxon>
        <taxon>Enterobacteriaceae</taxon>
        <taxon>Jejubacter</taxon>
    </lineage>
</organism>
<dbReference type="AlphaFoldDB" id="A0A4P8YGD4"/>
<keyword evidence="5" id="KW-0805">Transcription regulation</keyword>
<keyword evidence="4" id="KW-1277">Toxin-antitoxin system</keyword>
<sequence length="107" mass="12276">MARQFDVYRNPSMRSNEFWPYYLILQNDYFDTLATRVIVPLVAADALTLTQRRVTPGVMVNGTEHYVFMPAMTFLEARKIEQRDFVVNLADSRSEILAAIDAIVTNA</sequence>
<dbReference type="SUPFAM" id="SSF50118">
    <property type="entry name" value="Cell growth inhibitor/plasmid maintenance toxic component"/>
    <property type="match status" value="1"/>
</dbReference>
<dbReference type="RefSeq" id="WP_138095532.1">
    <property type="nucleotide sequence ID" value="NZ_CP040428.1"/>
</dbReference>
<reference evidence="9 10" key="1">
    <citation type="submission" date="2019-05" db="EMBL/GenBank/DDBJ databases">
        <title>Complete genome sequence of Izhakiella calystegiae KSNA2, an endophyte isolated from beach morning glory (Calystegia soldanella).</title>
        <authorList>
            <person name="Jiang L."/>
            <person name="Jeong J.C."/>
            <person name="Kim C.Y."/>
            <person name="Kim D.H."/>
            <person name="Kim S.W."/>
            <person name="Lee j."/>
        </authorList>
    </citation>
    <scope>NUCLEOTIDE SEQUENCE [LARGE SCALE GENOMIC DNA]</scope>
    <source>
        <strain evidence="9 10">KSNA2</strain>
    </source>
</reference>
<keyword evidence="3" id="KW-0678">Repressor</keyword>
<accession>A0A4P8YGD4</accession>
<keyword evidence="10" id="KW-1185">Reference proteome</keyword>
<dbReference type="Proteomes" id="UP000302163">
    <property type="component" value="Chromosome"/>
</dbReference>
<evidence type="ECO:0000256" key="2">
    <source>
        <dbReference type="ARBA" id="ARBA00015075"/>
    </source>
</evidence>
<evidence type="ECO:0000256" key="8">
    <source>
        <dbReference type="ARBA" id="ARBA00033135"/>
    </source>
</evidence>
<dbReference type="Gene3D" id="2.30.30.110">
    <property type="match status" value="1"/>
</dbReference>
<name>A0A4P8YGD4_9ENTR</name>
<evidence type="ECO:0000256" key="7">
    <source>
        <dbReference type="ARBA" id="ARBA00029628"/>
    </source>
</evidence>
<keyword evidence="6" id="KW-0804">Transcription</keyword>
<dbReference type="Pfam" id="PF01845">
    <property type="entry name" value="CcdB"/>
    <property type="match status" value="1"/>
</dbReference>
<protein>
    <recommendedName>
        <fullName evidence="2">Toxin CcdB</fullName>
    </recommendedName>
    <alternativeName>
        <fullName evidence="8">Cytotoxic protein CcdB</fullName>
    </alternativeName>
    <alternativeName>
        <fullName evidence="7">Protein LetD</fullName>
    </alternativeName>
</protein>
<dbReference type="OrthoDB" id="9813510at2"/>
<evidence type="ECO:0000256" key="5">
    <source>
        <dbReference type="ARBA" id="ARBA00023015"/>
    </source>
</evidence>
<dbReference type="EMBL" id="CP040428">
    <property type="protein sequence ID" value="QCT19651.1"/>
    <property type="molecule type" value="Genomic_DNA"/>
</dbReference>